<protein>
    <submittedName>
        <fullName evidence="2">Uncharacterized protein</fullName>
    </submittedName>
</protein>
<sequence>MPATSRLAQRQPGRLAYAQPAQYYCSKHKHVLHILQSKDMALSFPTAPLVAGRPTLSAARARLADVLNHPAFAAERRHKAGELMGTATDPQQVSRWAALALRESEQWENATLAREEAQPGPPAHPAYPH</sequence>
<dbReference type="Proteomes" id="UP001501556">
    <property type="component" value="Unassembled WGS sequence"/>
</dbReference>
<dbReference type="EMBL" id="BAABDI010000018">
    <property type="protein sequence ID" value="GAA3979984.1"/>
    <property type="molecule type" value="Genomic_DNA"/>
</dbReference>
<accession>A0ABP7QCX9</accession>
<name>A0ABP7QCX9_9BACT</name>
<proteinExistence type="predicted"/>
<organism evidence="2 3">
    <name type="scientific">Hymenobacter antarcticus</name>
    <dbReference type="NCBI Taxonomy" id="486270"/>
    <lineage>
        <taxon>Bacteria</taxon>
        <taxon>Pseudomonadati</taxon>
        <taxon>Bacteroidota</taxon>
        <taxon>Cytophagia</taxon>
        <taxon>Cytophagales</taxon>
        <taxon>Hymenobacteraceae</taxon>
        <taxon>Hymenobacter</taxon>
    </lineage>
</organism>
<comment type="caution">
    <text evidence="2">The sequence shown here is derived from an EMBL/GenBank/DDBJ whole genome shotgun (WGS) entry which is preliminary data.</text>
</comment>
<evidence type="ECO:0000256" key="1">
    <source>
        <dbReference type="SAM" id="MobiDB-lite"/>
    </source>
</evidence>
<feature type="compositionally biased region" description="Pro residues" evidence="1">
    <location>
        <begin position="119"/>
        <end position="129"/>
    </location>
</feature>
<gene>
    <name evidence="2" type="ORF">GCM10022407_26520</name>
</gene>
<keyword evidence="3" id="KW-1185">Reference proteome</keyword>
<feature type="region of interest" description="Disordered" evidence="1">
    <location>
        <begin position="108"/>
        <end position="129"/>
    </location>
</feature>
<evidence type="ECO:0000313" key="2">
    <source>
        <dbReference type="EMBL" id="GAA3979984.1"/>
    </source>
</evidence>
<evidence type="ECO:0000313" key="3">
    <source>
        <dbReference type="Proteomes" id="UP001501556"/>
    </source>
</evidence>
<reference evidence="3" key="1">
    <citation type="journal article" date="2019" name="Int. J. Syst. Evol. Microbiol.">
        <title>The Global Catalogue of Microorganisms (GCM) 10K type strain sequencing project: providing services to taxonomists for standard genome sequencing and annotation.</title>
        <authorList>
            <consortium name="The Broad Institute Genomics Platform"/>
            <consortium name="The Broad Institute Genome Sequencing Center for Infectious Disease"/>
            <person name="Wu L."/>
            <person name="Ma J."/>
        </authorList>
    </citation>
    <scope>NUCLEOTIDE SEQUENCE [LARGE SCALE GENOMIC DNA]</scope>
    <source>
        <strain evidence="3">JCM 17217</strain>
    </source>
</reference>